<comment type="function">
    <text evidence="5">Modulates RecA activity.</text>
</comment>
<name>A0A2D3PRC7_9FUSO</name>
<dbReference type="InterPro" id="IPR036388">
    <property type="entry name" value="WH-like_DNA-bd_sf"/>
</dbReference>
<dbReference type="RefSeq" id="WP_100026338.1">
    <property type="nucleotide sequence ID" value="NZ_CP024704.1"/>
</dbReference>
<sequence>MRIQVKTVTIKGNKLFLENDRVIYLTKEMIAKFDLNGKTCLDDETFYSLIYFRIKLSAYNMLAKRDYFKKELKNKLIEKIGFADIVEDVVEDFEEKGYLDDYEKAKSYASQHSNYGAKKLSFIFYQMGIDRETISEILEDDKDNQIEKIKQLWFKLGNKEKQKKIESILRKGFLYGDIKKAISSIEEEEEE</sequence>
<dbReference type="EMBL" id="CP024704">
    <property type="protein sequence ID" value="ATV70239.1"/>
    <property type="molecule type" value="Genomic_DNA"/>
</dbReference>
<dbReference type="InterPro" id="IPR003783">
    <property type="entry name" value="Regulatory_RecX"/>
</dbReference>
<dbReference type="GO" id="GO:0006282">
    <property type="term" value="P:regulation of DNA repair"/>
    <property type="evidence" value="ECO:0007669"/>
    <property type="project" value="UniProtKB-UniRule"/>
</dbReference>
<proteinExistence type="inferred from homology"/>
<reference evidence="6 7" key="1">
    <citation type="submission" date="2017-11" db="EMBL/GenBank/DDBJ databases">
        <title>Genome sequencing of Fusobacterium periodonticum KCOM 2555.</title>
        <authorList>
            <person name="Kook J.-K."/>
            <person name="Park S.-N."/>
            <person name="Lim Y.K."/>
        </authorList>
    </citation>
    <scope>NUCLEOTIDE SEQUENCE [LARGE SCALE GENOMIC DNA]</scope>
    <source>
        <strain evidence="6 7">KCOM 2555</strain>
    </source>
</reference>
<evidence type="ECO:0000313" key="7">
    <source>
        <dbReference type="Proteomes" id="UP000230781"/>
    </source>
</evidence>
<keyword evidence="4 5" id="KW-0963">Cytoplasm</keyword>
<evidence type="ECO:0000256" key="2">
    <source>
        <dbReference type="ARBA" id="ARBA00009695"/>
    </source>
</evidence>
<dbReference type="PANTHER" id="PTHR33602">
    <property type="entry name" value="REGULATORY PROTEIN RECX FAMILY PROTEIN"/>
    <property type="match status" value="1"/>
</dbReference>
<gene>
    <name evidence="5" type="primary">recX</name>
    <name evidence="6" type="ORF">CTM98_06005</name>
</gene>
<dbReference type="Proteomes" id="UP000230781">
    <property type="component" value="Chromosome"/>
</dbReference>
<evidence type="ECO:0000256" key="4">
    <source>
        <dbReference type="ARBA" id="ARBA00022490"/>
    </source>
</evidence>
<evidence type="ECO:0000256" key="5">
    <source>
        <dbReference type="HAMAP-Rule" id="MF_01114"/>
    </source>
</evidence>
<organism evidence="6 7">
    <name type="scientific">Fusobacterium pseudoperiodonticum</name>
    <dbReference type="NCBI Taxonomy" id="2663009"/>
    <lineage>
        <taxon>Bacteria</taxon>
        <taxon>Fusobacteriati</taxon>
        <taxon>Fusobacteriota</taxon>
        <taxon>Fusobacteriia</taxon>
        <taxon>Fusobacteriales</taxon>
        <taxon>Fusobacteriaceae</taxon>
        <taxon>Fusobacterium</taxon>
    </lineage>
</organism>
<dbReference type="AlphaFoldDB" id="A0A2D3PRC7"/>
<dbReference type="HAMAP" id="MF_01114">
    <property type="entry name" value="RecX"/>
    <property type="match status" value="1"/>
</dbReference>
<evidence type="ECO:0000256" key="1">
    <source>
        <dbReference type="ARBA" id="ARBA00004496"/>
    </source>
</evidence>
<evidence type="ECO:0000313" key="6">
    <source>
        <dbReference type="EMBL" id="ATV70239.1"/>
    </source>
</evidence>
<dbReference type="Gene3D" id="1.10.10.10">
    <property type="entry name" value="Winged helix-like DNA-binding domain superfamily/Winged helix DNA-binding domain"/>
    <property type="match status" value="1"/>
</dbReference>
<protein>
    <recommendedName>
        <fullName evidence="3 5">Regulatory protein RecX</fullName>
    </recommendedName>
</protein>
<evidence type="ECO:0000256" key="3">
    <source>
        <dbReference type="ARBA" id="ARBA00018111"/>
    </source>
</evidence>
<dbReference type="GO" id="GO:0005737">
    <property type="term" value="C:cytoplasm"/>
    <property type="evidence" value="ECO:0007669"/>
    <property type="project" value="UniProtKB-SubCell"/>
</dbReference>
<comment type="subcellular location">
    <subcellularLocation>
        <location evidence="1 5">Cytoplasm</location>
    </subcellularLocation>
</comment>
<accession>A0A2D3PRC7</accession>
<comment type="similarity">
    <text evidence="2 5">Belongs to the RecX family.</text>
</comment>
<dbReference type="PANTHER" id="PTHR33602:SF1">
    <property type="entry name" value="REGULATORY PROTEIN RECX FAMILY PROTEIN"/>
    <property type="match status" value="1"/>
</dbReference>